<feature type="compositionally biased region" description="Pro residues" evidence="1">
    <location>
        <begin position="72"/>
        <end position="81"/>
    </location>
</feature>
<feature type="compositionally biased region" description="Low complexity" evidence="1">
    <location>
        <begin position="45"/>
        <end position="62"/>
    </location>
</feature>
<dbReference type="InterPro" id="IPR032086">
    <property type="entry name" value="DUF4813"/>
</dbReference>
<reference evidence="4" key="3">
    <citation type="submission" date="2025-08" db="UniProtKB">
        <authorList>
            <consortium name="RefSeq"/>
        </authorList>
    </citation>
    <scope>IDENTIFICATION</scope>
    <source>
        <tissue evidence="4">Whole organism</tissue>
    </source>
</reference>
<accession>A0ABM1NZS7</accession>
<evidence type="ECO:0000313" key="4">
    <source>
        <dbReference type="RefSeq" id="XP_017860463.1"/>
    </source>
</evidence>
<dbReference type="GeneID" id="108612080"/>
<sequence length="339" mass="34925">MKQAYTLLCVVLLTASLAVPSAARGGRGRGGGSFGGLFGGWRSKYGSKSSSSGGGRRVVSGSPVHTAMTVPKLPPPPPPPVSSKVKPHAASYPRQQPPPPPPPGYGYAPAAGQGTYYANAQALPAGAVYYAQPPTSMGIGPGTGFLTGLLAGRLMDNVLFGHHQHVSHVYHQNQEGQPASGNGREIIIINNGQQQTEGETQQPPNDSLSPVDAVVSPANPLPKEHEQQERESDEEAANSTAMPVAPAGGIICFPIMINETDPQNPELVNEVQRVVCFPAPTADPQSADCQNDPICVLQHGGSTTSTVPPIVAGDIGGAAEASDSLEVSTAAADVDTPQD</sequence>
<organism evidence="3 4">
    <name type="scientific">Drosophila arizonae</name>
    <name type="common">Fruit fly</name>
    <dbReference type="NCBI Taxonomy" id="7263"/>
    <lineage>
        <taxon>Eukaryota</taxon>
        <taxon>Metazoa</taxon>
        <taxon>Ecdysozoa</taxon>
        <taxon>Arthropoda</taxon>
        <taxon>Hexapoda</taxon>
        <taxon>Insecta</taxon>
        <taxon>Pterygota</taxon>
        <taxon>Neoptera</taxon>
        <taxon>Endopterygota</taxon>
        <taxon>Diptera</taxon>
        <taxon>Brachycera</taxon>
        <taxon>Muscomorpha</taxon>
        <taxon>Ephydroidea</taxon>
        <taxon>Drosophilidae</taxon>
        <taxon>Drosophila</taxon>
    </lineage>
</organism>
<dbReference type="Pfam" id="PF16072">
    <property type="entry name" value="DUF4813"/>
    <property type="match status" value="1"/>
</dbReference>
<protein>
    <submittedName>
        <fullName evidence="4">Trithorax group protein osa</fullName>
    </submittedName>
</protein>
<name>A0ABM1NZS7_DROAR</name>
<evidence type="ECO:0000313" key="3">
    <source>
        <dbReference type="Proteomes" id="UP000694904"/>
    </source>
</evidence>
<feature type="region of interest" description="Disordered" evidence="1">
    <location>
        <begin position="309"/>
        <end position="339"/>
    </location>
</feature>
<keyword evidence="3" id="KW-1185">Reference proteome</keyword>
<dbReference type="PANTHER" id="PTHR38572">
    <property type="entry name" value="BCDNA.GH07269-RELATED"/>
    <property type="match status" value="1"/>
</dbReference>
<gene>
    <name evidence="4" type="primary">LOC108612080</name>
</gene>
<reference evidence="3" key="2">
    <citation type="journal article" date="2016" name="G3 (Bethesda)">
        <title>Genome Evolution in Three Species of Cactophilic Drosophila.</title>
        <authorList>
            <person name="Sanchez-Flores A."/>
            <person name="Penazola F."/>
            <person name="Carpinteyro-Ponce J."/>
            <person name="Nazario-Yepiz N."/>
            <person name="Abreu-Goodger C."/>
            <person name="Machado C.A."/>
            <person name="Markow T.A."/>
        </authorList>
    </citation>
    <scope>NUCLEOTIDE SEQUENCE [LARGE SCALE GENOMIC DNA]</scope>
</reference>
<proteinExistence type="predicted"/>
<feature type="region of interest" description="Disordered" evidence="1">
    <location>
        <begin position="193"/>
        <end position="240"/>
    </location>
</feature>
<keyword evidence="2" id="KW-0732">Signal</keyword>
<dbReference type="Proteomes" id="UP000694904">
    <property type="component" value="Chromosome 3"/>
</dbReference>
<dbReference type="RefSeq" id="XP_017860463.1">
    <property type="nucleotide sequence ID" value="XM_018004974.1"/>
</dbReference>
<feature type="compositionally biased region" description="Pro residues" evidence="1">
    <location>
        <begin position="95"/>
        <end position="104"/>
    </location>
</feature>
<evidence type="ECO:0000256" key="1">
    <source>
        <dbReference type="SAM" id="MobiDB-lite"/>
    </source>
</evidence>
<feature type="chain" id="PRO_5046136821" evidence="2">
    <location>
        <begin position="24"/>
        <end position="339"/>
    </location>
</feature>
<feature type="signal peptide" evidence="2">
    <location>
        <begin position="1"/>
        <end position="23"/>
    </location>
</feature>
<evidence type="ECO:0000256" key="2">
    <source>
        <dbReference type="SAM" id="SignalP"/>
    </source>
</evidence>
<feature type="compositionally biased region" description="Low complexity" evidence="1">
    <location>
        <begin position="193"/>
        <end position="204"/>
    </location>
</feature>
<dbReference type="PANTHER" id="PTHR38572:SF1">
    <property type="entry name" value="BCDNA.GH07269-RELATED"/>
    <property type="match status" value="1"/>
</dbReference>
<reference evidence="3" key="1">
    <citation type="journal article" date="1997" name="Nucleic Acids Res.">
        <title>tRNAscan-SE: a program for improved detection of transfer RNA genes in genomic sequence.</title>
        <authorList>
            <person name="Lowe T.M."/>
            <person name="Eddy S.R."/>
        </authorList>
    </citation>
    <scope>NUCLEOTIDE SEQUENCE [LARGE SCALE GENOMIC DNA]</scope>
</reference>
<feature type="region of interest" description="Disordered" evidence="1">
    <location>
        <begin position="45"/>
        <end position="107"/>
    </location>
</feature>